<dbReference type="RefSeq" id="WP_230779429.1">
    <property type="nucleotide sequence ID" value="NZ_JAJNCT010000029.1"/>
</dbReference>
<evidence type="ECO:0000259" key="1">
    <source>
        <dbReference type="Pfam" id="PF13566"/>
    </source>
</evidence>
<sequence length="295" mass="33184">MQAENDSLTVMLEAPDDFAGFRQAARVLLALGAAPEVVHWRWSDELATQAEDADLFADVAAKGVSTDAPVRAITPDALDRLAICPGQPVHIRKPQLAVLRNACCHRNPGRFMLCYRWLWRVQCMPSLAGDALDADWRDIERLAHAVRREIHKMHAFVRFRPAQDENGNPLHVAWFEPEHHIVRAASGFFMERFSNMRWAILTPDCSVLWDQECLQWGPGATAAQAPGPDAGEALWLAYYQSTFNPARLKEQAMLREMPRRYWKNLPETQLISGLVAGARSRTGHMLAAQPAAERT</sequence>
<gene>
    <name evidence="2" type="ORF">LPW39_20500</name>
</gene>
<evidence type="ECO:0000313" key="3">
    <source>
        <dbReference type="Proteomes" id="UP001199260"/>
    </source>
</evidence>
<dbReference type="EMBL" id="JAJNCT010000029">
    <property type="protein sequence ID" value="MCD2167503.1"/>
    <property type="molecule type" value="Genomic_DNA"/>
</dbReference>
<name>A0AAW4Y2I3_9BURK</name>
<dbReference type="Pfam" id="PF13566">
    <property type="entry name" value="DUF4130"/>
    <property type="match status" value="1"/>
</dbReference>
<dbReference type="NCBIfam" id="TIGR03915">
    <property type="entry name" value="SAM_7_link_chp"/>
    <property type="match status" value="1"/>
</dbReference>
<organism evidence="2 3">
    <name type="scientific">Comamonas koreensis</name>
    <dbReference type="NCBI Taxonomy" id="160825"/>
    <lineage>
        <taxon>Bacteria</taxon>
        <taxon>Pseudomonadati</taxon>
        <taxon>Pseudomonadota</taxon>
        <taxon>Betaproteobacteria</taxon>
        <taxon>Burkholderiales</taxon>
        <taxon>Comamonadaceae</taxon>
        <taxon>Comamonas</taxon>
    </lineage>
</organism>
<accession>A0AAW4Y2I3</accession>
<evidence type="ECO:0000313" key="2">
    <source>
        <dbReference type="EMBL" id="MCD2167503.1"/>
    </source>
</evidence>
<dbReference type="InterPro" id="IPR023875">
    <property type="entry name" value="DNA_repair_put"/>
</dbReference>
<keyword evidence="3" id="KW-1185">Reference proteome</keyword>
<reference evidence="2 3" key="1">
    <citation type="submission" date="2021-11" db="EMBL/GenBank/DDBJ databases">
        <title>Genome sequence.</title>
        <authorList>
            <person name="Sun Q."/>
        </authorList>
    </citation>
    <scope>NUCLEOTIDE SEQUENCE [LARGE SCALE GENOMIC DNA]</scope>
    <source>
        <strain evidence="2 3">KCTC 12005</strain>
    </source>
</reference>
<dbReference type="InterPro" id="IPR025404">
    <property type="entry name" value="DUF4130"/>
</dbReference>
<dbReference type="Proteomes" id="UP001199260">
    <property type="component" value="Unassembled WGS sequence"/>
</dbReference>
<dbReference type="AlphaFoldDB" id="A0AAW4Y2I3"/>
<protein>
    <submittedName>
        <fullName evidence="2">TIGR03915 family putative DNA repair protein</fullName>
    </submittedName>
</protein>
<feature type="domain" description="DUF4130" evidence="1">
    <location>
        <begin position="109"/>
        <end position="267"/>
    </location>
</feature>
<proteinExistence type="predicted"/>
<comment type="caution">
    <text evidence="2">The sequence shown here is derived from an EMBL/GenBank/DDBJ whole genome shotgun (WGS) entry which is preliminary data.</text>
</comment>